<dbReference type="Proteomes" id="UP000663836">
    <property type="component" value="Unassembled WGS sequence"/>
</dbReference>
<dbReference type="CDD" id="cd06257">
    <property type="entry name" value="DnaJ"/>
    <property type="match status" value="1"/>
</dbReference>
<feature type="region of interest" description="Disordered" evidence="1">
    <location>
        <begin position="406"/>
        <end position="432"/>
    </location>
</feature>
<protein>
    <recommendedName>
        <fullName evidence="2">J domain-containing protein</fullName>
    </recommendedName>
</protein>
<dbReference type="SUPFAM" id="SSF46565">
    <property type="entry name" value="Chaperone J-domain"/>
    <property type="match status" value="1"/>
</dbReference>
<proteinExistence type="predicted"/>
<dbReference type="AlphaFoldDB" id="A0A818NUF3"/>
<comment type="caution">
    <text evidence="3">The sequence shown here is derived from an EMBL/GenBank/DDBJ whole genome shotgun (WGS) entry which is preliminary data.</text>
</comment>
<dbReference type="Pfam" id="PF00226">
    <property type="entry name" value="DnaJ"/>
    <property type="match status" value="1"/>
</dbReference>
<dbReference type="InterPro" id="IPR052573">
    <property type="entry name" value="DnaJ_C_subfamily_28"/>
</dbReference>
<dbReference type="EMBL" id="CAJOBD010000197">
    <property type="protein sequence ID" value="CAF3610679.1"/>
    <property type="molecule type" value="Genomic_DNA"/>
</dbReference>
<name>A0A818NUF3_9BILA</name>
<dbReference type="InterPro" id="IPR036869">
    <property type="entry name" value="J_dom_sf"/>
</dbReference>
<dbReference type="Pfam" id="PF25867">
    <property type="entry name" value="HTH_75"/>
    <property type="match status" value="1"/>
</dbReference>
<dbReference type="InterPro" id="IPR059069">
    <property type="entry name" value="DHD_metazoa"/>
</dbReference>
<sequence length="986" mass="113845">MIITILWRFPSDKQRLRLLLIGITKRYITNASRVPVDHFIRQCYSILEVDPSCHDETIIRKAYLEKVKQYHPDSSFQDNQGDHTKFNQIQQAYEAIIETLKPNTSLDHSSVTSTDDDYIKFDIRHTAPQHRTHLEYGGFGMGTPSQRQAAYYKMRAQKAYETVYDYRRDRESTETREELIERKKRKDVRATNFIDRLVEDLIQESMSRGDFNNIKSSGKPFHDRNPHYVDFTTYKINEILIDNGYMPEWIQIEKQIRESIEEARTNLKRVFKKIASENLQLNDEQKTYLIDNIKWKQAVEKFRINIAEVNVNINKLNLIVPMLWRQQVHYNADQEVAKIVALDPLKIDLPPSEEELASTYQQELDQRHQEWMNHQINQRYSVFDAIRDLFQALRNFKMDSLLIDGSDPNGNGHHPNNNNNNNNPNNMKFSPNSLFDRDTLATLLLGNQSPTSGGVSSSVDEWADSAGELLVELDNLSMLSQICDSVPRLPPKPTSINRSNDEIKSLSYSQQPKHLSFRDIIAFWQCYDQLYIEQYQYDRRYSSTVIDQAVNSFDMSDYDILSSPPRLPSYRRFNSQHEYERLLHDFSSVTNDELDAFSSVNNKPNDMNNAAKLSILSKLLPMTTHSSPISTDNDLNSFVTDLDPRPTPNINDILANLKAGLIESNLHIPSFDESHLDLPRQRSSLTHNRLISSSIINNISVPSLFINEIEHIRLVDLSKNLLNNLPLSTIKHYAKLLQCPIVMCPEFVRDFLMRNNRQASTSRSCFCTTLNDARLIYTELIAANVPLPATPKEEDLLLLTKKRKHAPPKGWEDGSSDMIITVPQVKKHKPKLDYTTIILDHDYLTAEQMANLWKRSSKKPIVTIPLPVSLPMPTTEPEEDLRFMECSPTPPASTTPSQISSLPPALSLPPPPPPPAPILFKLRDYFHSQSSTPPIPTFYDAYSDERFMQITRHPLIILSQIQLDYLLSYLDRDNHAPSLIDRYHLY</sequence>
<dbReference type="PANTHER" id="PTHR39158">
    <property type="entry name" value="OS08G0560600 PROTEIN"/>
    <property type="match status" value="1"/>
</dbReference>
<organism evidence="3 4">
    <name type="scientific">Rotaria sordida</name>
    <dbReference type="NCBI Taxonomy" id="392033"/>
    <lineage>
        <taxon>Eukaryota</taxon>
        <taxon>Metazoa</taxon>
        <taxon>Spiralia</taxon>
        <taxon>Gnathifera</taxon>
        <taxon>Rotifera</taxon>
        <taxon>Eurotatoria</taxon>
        <taxon>Bdelloidea</taxon>
        <taxon>Philodinida</taxon>
        <taxon>Philodinidae</taxon>
        <taxon>Rotaria</taxon>
    </lineage>
</organism>
<dbReference type="SMART" id="SM00271">
    <property type="entry name" value="DnaJ"/>
    <property type="match status" value="1"/>
</dbReference>
<dbReference type="PROSITE" id="PS50076">
    <property type="entry name" value="DNAJ_2"/>
    <property type="match status" value="1"/>
</dbReference>
<evidence type="ECO:0000259" key="2">
    <source>
        <dbReference type="PROSITE" id="PS50076"/>
    </source>
</evidence>
<feature type="region of interest" description="Disordered" evidence="1">
    <location>
        <begin position="886"/>
        <end position="908"/>
    </location>
</feature>
<dbReference type="InterPro" id="IPR001623">
    <property type="entry name" value="DnaJ_domain"/>
</dbReference>
<dbReference type="Pfam" id="PF09350">
    <property type="entry name" value="DJC28_CD"/>
    <property type="match status" value="1"/>
</dbReference>
<feature type="compositionally biased region" description="Low complexity" evidence="1">
    <location>
        <begin position="408"/>
        <end position="426"/>
    </location>
</feature>
<evidence type="ECO:0000313" key="4">
    <source>
        <dbReference type="Proteomes" id="UP000663836"/>
    </source>
</evidence>
<dbReference type="InterPro" id="IPR018961">
    <property type="entry name" value="DnaJ_homolog_subfam-C_membr-28"/>
</dbReference>
<evidence type="ECO:0000313" key="3">
    <source>
        <dbReference type="EMBL" id="CAF3610679.1"/>
    </source>
</evidence>
<feature type="compositionally biased region" description="Low complexity" evidence="1">
    <location>
        <begin position="894"/>
        <end position="905"/>
    </location>
</feature>
<accession>A0A818NUF3</accession>
<dbReference type="PANTHER" id="PTHR39158:SF1">
    <property type="entry name" value="DNAJ HOMOLOG SUBFAMILY C MEMBER 28"/>
    <property type="match status" value="1"/>
</dbReference>
<gene>
    <name evidence="3" type="ORF">JBS370_LOCUS4274</name>
</gene>
<reference evidence="3" key="1">
    <citation type="submission" date="2021-02" db="EMBL/GenBank/DDBJ databases">
        <authorList>
            <person name="Nowell W R."/>
        </authorList>
    </citation>
    <scope>NUCLEOTIDE SEQUENCE</scope>
</reference>
<feature type="domain" description="J" evidence="2">
    <location>
        <begin position="42"/>
        <end position="110"/>
    </location>
</feature>
<dbReference type="Gene3D" id="1.10.287.110">
    <property type="entry name" value="DnaJ domain"/>
    <property type="match status" value="1"/>
</dbReference>
<evidence type="ECO:0000256" key="1">
    <source>
        <dbReference type="SAM" id="MobiDB-lite"/>
    </source>
</evidence>